<dbReference type="InterPro" id="IPR000488">
    <property type="entry name" value="Death_dom"/>
</dbReference>
<dbReference type="PROSITE" id="PS50017">
    <property type="entry name" value="DEATH_DOMAIN"/>
    <property type="match status" value="1"/>
</dbReference>
<organism evidence="3 4">
    <name type="scientific">Lingula anatina</name>
    <name type="common">Brachiopod</name>
    <name type="synonym">Lingula unguis</name>
    <dbReference type="NCBI Taxonomy" id="7574"/>
    <lineage>
        <taxon>Eukaryota</taxon>
        <taxon>Metazoa</taxon>
        <taxon>Spiralia</taxon>
        <taxon>Lophotrochozoa</taxon>
        <taxon>Brachiopoda</taxon>
        <taxon>Linguliformea</taxon>
        <taxon>Lingulata</taxon>
        <taxon>Lingulida</taxon>
        <taxon>Linguloidea</taxon>
        <taxon>Lingulidae</taxon>
        <taxon>Lingula</taxon>
    </lineage>
</organism>
<dbReference type="GeneID" id="106171721"/>
<dbReference type="Pfam" id="PF16095">
    <property type="entry name" value="COR-A"/>
    <property type="match status" value="1"/>
</dbReference>
<gene>
    <name evidence="4" type="primary">LOC106171721</name>
</gene>
<dbReference type="SUPFAM" id="SSF47986">
    <property type="entry name" value="DEATH domain"/>
    <property type="match status" value="1"/>
</dbReference>
<dbReference type="Gene3D" id="1.10.533.10">
    <property type="entry name" value="Death Domain, Fas"/>
    <property type="match status" value="1"/>
</dbReference>
<dbReference type="GO" id="GO:0007165">
    <property type="term" value="P:signal transduction"/>
    <property type="evidence" value="ECO:0007669"/>
    <property type="project" value="InterPro"/>
</dbReference>
<dbReference type="STRING" id="7574.A0A1S3JBB8"/>
<evidence type="ECO:0000313" key="3">
    <source>
        <dbReference type="Proteomes" id="UP000085678"/>
    </source>
</evidence>
<name>A0A1S3JBB8_LINAN</name>
<dbReference type="Gene3D" id="1.10.10.10">
    <property type="entry name" value="Winged helix-like DNA-binding domain superfamily/Winged helix DNA-binding domain"/>
    <property type="match status" value="1"/>
</dbReference>
<sequence>MQKVYKANVIVVGQGGIGKTHLCRNLLGEEFTEGDLVTNGIAVSGCVLEKHKAGTTFKRQDEFFTKNYYSDTLASGVKKYKGSENSSKSRSAPALIEVKEDDETVRQILEKSDGLPQFHESVTLWDFGGQYVFYTTHQTFLTWRAVYLLVFDLTKGLNAPVHVKRGGTVKDIKVDIIPSTERKKAVEERFSEIQEYLRRRPAHDMHVQPYLYAVNNCDPQDAGIQELRQEICKTIKEQPYWGEEQPLKYVLLEKRLEEISETRKCLSLEEVLEIGKQYGLVNDEMVIHFLKFYSDLGELVFFNEDDTRNIIILDPQWLIDAFASLITVEKYHKGSKPEVGVYWDLLDDRGELDDRLIDIVWEEQAELKENKAILLRICQRFDLLVELQEEGADSQWKKYLVPCLLKNHSESEVYLGKPQCQSEDHLKMQKIPPLYLMFDGGFCPPGLFHRLVVCCYRKWSSHDQNPFCNFACFKVDDSIHTILELWNEGNGTFRLMVGSLKKDVNPLEDDNAFNVLSYITHELYRLINAYFPYLKYSIAFRFRHGLVKLKELVNKKDTLKTVILEKEDVCPPGCPVVNETAPYRKWLRNNENKVFPSTRIAVYPPDALVCDLSRKIGFEWEEVAAYLGVERPQIDHFKLNFPSDALGQIRNMLFQWREGMGASSNEERREMLKEALERARRKDLAESIASDQNIN</sequence>
<dbReference type="InterPro" id="IPR027417">
    <property type="entry name" value="P-loop_NTPase"/>
</dbReference>
<dbReference type="InParanoid" id="A0A1S3JBB8"/>
<evidence type="ECO:0000256" key="1">
    <source>
        <dbReference type="ARBA" id="ARBA00022737"/>
    </source>
</evidence>
<dbReference type="Gene3D" id="3.40.50.300">
    <property type="entry name" value="P-loop containing nucleotide triphosphate hydrolases"/>
    <property type="match status" value="1"/>
</dbReference>
<dbReference type="PANTHER" id="PTHR14389:SF3">
    <property type="entry name" value="PROTEIN FAM111A-LIKE"/>
    <property type="match status" value="1"/>
</dbReference>
<keyword evidence="3" id="KW-1185">Reference proteome</keyword>
<accession>A0A1S3JBB8</accession>
<dbReference type="InterPro" id="IPR036388">
    <property type="entry name" value="WH-like_DNA-bd_sf"/>
</dbReference>
<dbReference type="KEGG" id="lak:106171721"/>
<evidence type="ECO:0000259" key="2">
    <source>
        <dbReference type="PROSITE" id="PS50017"/>
    </source>
</evidence>
<feature type="domain" description="Death" evidence="2">
    <location>
        <begin position="605"/>
        <end position="692"/>
    </location>
</feature>
<dbReference type="OrthoDB" id="5962960at2759"/>
<dbReference type="InterPro" id="IPR032171">
    <property type="entry name" value="COR-A"/>
</dbReference>
<dbReference type="RefSeq" id="XP_013407623.1">
    <property type="nucleotide sequence ID" value="XM_013552169.1"/>
</dbReference>
<dbReference type="InterPro" id="IPR011029">
    <property type="entry name" value="DEATH-like_dom_sf"/>
</dbReference>
<reference evidence="4" key="1">
    <citation type="submission" date="2025-08" db="UniProtKB">
        <authorList>
            <consortium name="RefSeq"/>
        </authorList>
    </citation>
    <scope>IDENTIFICATION</scope>
    <source>
        <tissue evidence="4">Gonads</tissue>
    </source>
</reference>
<keyword evidence="1" id="KW-0677">Repeat</keyword>
<dbReference type="AlphaFoldDB" id="A0A1S3JBB8"/>
<dbReference type="Pfam" id="PF00531">
    <property type="entry name" value="Death"/>
    <property type="match status" value="1"/>
</dbReference>
<dbReference type="PANTHER" id="PTHR14389">
    <property type="entry name" value="SI:CH1073-475A24.1"/>
    <property type="match status" value="1"/>
</dbReference>
<evidence type="ECO:0000313" key="4">
    <source>
        <dbReference type="RefSeq" id="XP_013407623.1"/>
    </source>
</evidence>
<dbReference type="Proteomes" id="UP000085678">
    <property type="component" value="Unplaced"/>
</dbReference>
<dbReference type="SUPFAM" id="SSF52540">
    <property type="entry name" value="P-loop containing nucleoside triphosphate hydrolases"/>
    <property type="match status" value="1"/>
</dbReference>
<protein>
    <submittedName>
        <fullName evidence="4">Uncharacterized protein LOC106171721</fullName>
    </submittedName>
</protein>
<proteinExistence type="predicted"/>